<dbReference type="NCBIfam" id="NF005012">
    <property type="entry name" value="PRK06411.1"/>
    <property type="match status" value="1"/>
</dbReference>
<keyword evidence="11" id="KW-0411">Iron-sulfur</keyword>
<evidence type="ECO:0000259" key="12">
    <source>
        <dbReference type="Pfam" id="PF01058"/>
    </source>
</evidence>
<evidence type="ECO:0000256" key="4">
    <source>
        <dbReference type="ARBA" id="ARBA00015185"/>
    </source>
</evidence>
<dbReference type="NCBIfam" id="TIGR01957">
    <property type="entry name" value="nuoB_fam"/>
    <property type="match status" value="1"/>
</dbReference>
<evidence type="ECO:0000256" key="9">
    <source>
        <dbReference type="ARBA" id="ARBA00046897"/>
    </source>
</evidence>
<dbReference type="GO" id="GO:0015990">
    <property type="term" value="P:electron transport coupled proton transport"/>
    <property type="evidence" value="ECO:0007669"/>
    <property type="project" value="TreeGrafter"/>
</dbReference>
<keyword evidence="11" id="KW-0479">Metal-binding</keyword>
<keyword evidence="13" id="KW-0560">Oxidoreductase</keyword>
<dbReference type="PANTHER" id="PTHR11995">
    <property type="entry name" value="NADH DEHYDROGENASE"/>
    <property type="match status" value="1"/>
</dbReference>
<comment type="function">
    <text evidence="6">Core subunit of the mitochondrial membrane respiratory chain NADH dehydrogenase (Complex I) which catalyzes electron transfer from NADH through the respiratory chain, using ubiquinone as an electron acceptor. Essential for the catalytic activity of complex I.</text>
</comment>
<evidence type="ECO:0000256" key="3">
    <source>
        <dbReference type="ARBA" id="ARBA00012944"/>
    </source>
</evidence>
<evidence type="ECO:0000313" key="13">
    <source>
        <dbReference type="EMBL" id="ERE72444.1"/>
    </source>
</evidence>
<comment type="catalytic activity">
    <reaction evidence="10">
        <text>a ubiquinone + NADH + 5 H(+)(in) = a ubiquinol + NAD(+) + 4 H(+)(out)</text>
        <dbReference type="Rhea" id="RHEA:29091"/>
        <dbReference type="Rhea" id="RHEA-COMP:9565"/>
        <dbReference type="Rhea" id="RHEA-COMP:9566"/>
        <dbReference type="ChEBI" id="CHEBI:15378"/>
        <dbReference type="ChEBI" id="CHEBI:16389"/>
        <dbReference type="ChEBI" id="CHEBI:17976"/>
        <dbReference type="ChEBI" id="CHEBI:57540"/>
        <dbReference type="ChEBI" id="CHEBI:57945"/>
        <dbReference type="EC" id="7.1.1.2"/>
    </reaction>
</comment>
<dbReference type="InterPro" id="IPR006137">
    <property type="entry name" value="NADH_UbQ_OxRdtase-like_20kDa"/>
</dbReference>
<dbReference type="GO" id="GO:0008137">
    <property type="term" value="F:NADH dehydrogenase (ubiquinone) activity"/>
    <property type="evidence" value="ECO:0007669"/>
    <property type="project" value="UniProtKB-EC"/>
</dbReference>
<dbReference type="Pfam" id="PF01058">
    <property type="entry name" value="Oxidored_q6"/>
    <property type="match status" value="1"/>
</dbReference>
<keyword evidence="11" id="KW-0004">4Fe-4S</keyword>
<dbReference type="HAMAP" id="MF_01356">
    <property type="entry name" value="NDH1_NuoB"/>
    <property type="match status" value="1"/>
</dbReference>
<proteinExistence type="inferred from homology"/>
<dbReference type="Proteomes" id="UP000030759">
    <property type="component" value="Unassembled WGS sequence"/>
</dbReference>
<dbReference type="EMBL" id="KE680457">
    <property type="protein sequence ID" value="ERE72444.1"/>
    <property type="molecule type" value="Genomic_DNA"/>
</dbReference>
<feature type="domain" description="NADH:ubiquinone oxidoreductase-like 20kDa subunit" evidence="12">
    <location>
        <begin position="176"/>
        <end position="285"/>
    </location>
</feature>
<keyword evidence="13" id="KW-0830">Ubiquinone</keyword>
<accession>A0A061HYL6</accession>
<name>A0A061HYL6_CRIGR</name>
<dbReference type="EC" id="7.1.1.2" evidence="3"/>
<dbReference type="Gene3D" id="3.40.50.12280">
    <property type="match status" value="1"/>
</dbReference>
<dbReference type="PANTHER" id="PTHR11995:SF14">
    <property type="entry name" value="NADH DEHYDROGENASE [UBIQUINONE] IRON-SULFUR PROTEIN 7, MITOCHONDRIAL"/>
    <property type="match status" value="1"/>
</dbReference>
<organism evidence="13 14">
    <name type="scientific">Cricetulus griseus</name>
    <name type="common">Chinese hamster</name>
    <name type="synonym">Cricetulus barabensis griseus</name>
    <dbReference type="NCBI Taxonomy" id="10029"/>
    <lineage>
        <taxon>Eukaryota</taxon>
        <taxon>Metazoa</taxon>
        <taxon>Chordata</taxon>
        <taxon>Craniata</taxon>
        <taxon>Vertebrata</taxon>
        <taxon>Euteleostomi</taxon>
        <taxon>Mammalia</taxon>
        <taxon>Eutheria</taxon>
        <taxon>Euarchontoglires</taxon>
        <taxon>Glires</taxon>
        <taxon>Rodentia</taxon>
        <taxon>Myomorpha</taxon>
        <taxon>Muroidea</taxon>
        <taxon>Cricetidae</taxon>
        <taxon>Cricetinae</taxon>
        <taxon>Cricetulus</taxon>
    </lineage>
</organism>
<dbReference type="GO" id="GO:0045271">
    <property type="term" value="C:respiratory chain complex I"/>
    <property type="evidence" value="ECO:0007669"/>
    <property type="project" value="TreeGrafter"/>
</dbReference>
<evidence type="ECO:0000256" key="2">
    <source>
        <dbReference type="ARBA" id="ARBA00009173"/>
    </source>
</evidence>
<evidence type="ECO:0000256" key="5">
    <source>
        <dbReference type="ARBA" id="ARBA00023027"/>
    </source>
</evidence>
<keyword evidence="5 11" id="KW-0520">NAD</keyword>
<evidence type="ECO:0000256" key="8">
    <source>
        <dbReference type="ARBA" id="ARBA00032998"/>
    </source>
</evidence>
<dbReference type="GO" id="GO:0032981">
    <property type="term" value="P:mitochondrial respiratory chain complex I assembly"/>
    <property type="evidence" value="ECO:0007669"/>
    <property type="project" value="TreeGrafter"/>
</dbReference>
<gene>
    <name evidence="13" type="ORF">H671_5g15035</name>
</gene>
<evidence type="ECO:0000256" key="10">
    <source>
        <dbReference type="ARBA" id="ARBA00049551"/>
    </source>
</evidence>
<protein>
    <recommendedName>
        <fullName evidence="4">NADH dehydrogenase [ubiquinone] iron-sulfur protein 7, mitochondrial</fullName>
        <ecNumber evidence="3">7.1.1.2</ecNumber>
    </recommendedName>
    <alternativeName>
        <fullName evidence="7">Complex I-20kD</fullName>
    </alternativeName>
    <alternativeName>
        <fullName evidence="8">NADH-ubiquinone oxidoreductase 20 kDa subunit</fullName>
    </alternativeName>
</protein>
<dbReference type="GO" id="GO:0051539">
    <property type="term" value="F:4 iron, 4 sulfur cluster binding"/>
    <property type="evidence" value="ECO:0007669"/>
    <property type="project" value="UniProtKB-KW"/>
</dbReference>
<dbReference type="InterPro" id="IPR006138">
    <property type="entry name" value="NADH_UQ_OxRdtase_20Kd_su"/>
</dbReference>
<dbReference type="PROSITE" id="PS01150">
    <property type="entry name" value="COMPLEX1_20K"/>
    <property type="match status" value="1"/>
</dbReference>
<comment type="similarity">
    <text evidence="2 11">Belongs to the complex I 20 kDa subunit family.</text>
</comment>
<dbReference type="GO" id="GO:0005739">
    <property type="term" value="C:mitochondrion"/>
    <property type="evidence" value="ECO:0007669"/>
    <property type="project" value="GOC"/>
</dbReference>
<dbReference type="GO" id="GO:0046872">
    <property type="term" value="F:metal ion binding"/>
    <property type="evidence" value="ECO:0007669"/>
    <property type="project" value="UniProtKB-KW"/>
</dbReference>
<dbReference type="SUPFAM" id="SSF56770">
    <property type="entry name" value="HydA/Nqo6-like"/>
    <property type="match status" value="1"/>
</dbReference>
<evidence type="ECO:0000313" key="14">
    <source>
        <dbReference type="Proteomes" id="UP000030759"/>
    </source>
</evidence>
<reference evidence="14" key="1">
    <citation type="journal article" date="2013" name="Nat. Biotechnol.">
        <title>Chinese hamster genome sequenced from sorted chromosomes.</title>
        <authorList>
            <person name="Brinkrolf K."/>
            <person name="Rupp O."/>
            <person name="Laux H."/>
            <person name="Kollin F."/>
            <person name="Ernst W."/>
            <person name="Linke B."/>
            <person name="Kofler R."/>
            <person name="Romand S."/>
            <person name="Hesse F."/>
            <person name="Budach W.E."/>
            <person name="Galosy S."/>
            <person name="Muller D."/>
            <person name="Noll T."/>
            <person name="Wienberg J."/>
            <person name="Jostock T."/>
            <person name="Leonard M."/>
            <person name="Grillari J."/>
            <person name="Tauch A."/>
            <person name="Goesmann A."/>
            <person name="Helk B."/>
            <person name="Mott J.E."/>
            <person name="Puhler A."/>
            <person name="Borth N."/>
        </authorList>
    </citation>
    <scope>NUCLEOTIDE SEQUENCE [LARGE SCALE GENOMIC DNA]</scope>
    <source>
        <strain evidence="14">17A/GY</strain>
    </source>
</reference>
<sequence>MPLFMLLAVPSKKVRGRLCWSPPGKDQDPELDPPGARLLDSSHCASLYSSWSALCADPGPPLQHRHSGPSVQSPSECGHRGLEQVLGPCVSLLTGKLLWQDLQRRQWGYLANSSPMPTYSVLSIQSAVPKAGAGAVVPKPSHLPRNRAEYVVAKLDDLINWARRSSLWPMTFGLACCAVEMMHMAAPRYDMDRFGVVFRASPRQADVMIVAGTLTNKMAPALRKVYDQMPEPRYVVSMGSCANGGGYYHYSYSVVRGCDRIVPVDIYVPGCPPTAEALLYGILQLQRKIKREQKLKIWYRR</sequence>
<comment type="subunit">
    <text evidence="9">Core subunit of respiratory chain NADH dehydrogenase (Complex I) which is composed of 45 different subunits. This is a component of the iron-sulfur (IP) fragment of the enzyme.</text>
</comment>
<evidence type="ECO:0000256" key="11">
    <source>
        <dbReference type="RuleBase" id="RU004464"/>
    </source>
</evidence>
<dbReference type="AlphaFoldDB" id="A0A061HYL6"/>
<dbReference type="GO" id="GO:0009060">
    <property type="term" value="P:aerobic respiration"/>
    <property type="evidence" value="ECO:0007669"/>
    <property type="project" value="TreeGrafter"/>
</dbReference>
<dbReference type="GO" id="GO:0016491">
    <property type="term" value="F:oxidoreductase activity"/>
    <property type="evidence" value="ECO:0007669"/>
    <property type="project" value="UniProtKB-KW"/>
</dbReference>
<evidence type="ECO:0000256" key="1">
    <source>
        <dbReference type="ARBA" id="ARBA00001966"/>
    </source>
</evidence>
<keyword evidence="11" id="KW-0408">Iron</keyword>
<comment type="cofactor">
    <cofactor evidence="1">
        <name>[4Fe-4S] cluster</name>
        <dbReference type="ChEBI" id="CHEBI:49883"/>
    </cofactor>
</comment>
<evidence type="ECO:0000256" key="6">
    <source>
        <dbReference type="ARBA" id="ARBA00024297"/>
    </source>
</evidence>
<dbReference type="FunFam" id="3.40.50.12280:FF:000001">
    <property type="entry name" value="NADH-quinone oxidoreductase subunit B 2"/>
    <property type="match status" value="1"/>
</dbReference>
<evidence type="ECO:0000256" key="7">
    <source>
        <dbReference type="ARBA" id="ARBA00030829"/>
    </source>
</evidence>
<dbReference type="GO" id="GO:0048038">
    <property type="term" value="F:quinone binding"/>
    <property type="evidence" value="ECO:0007669"/>
    <property type="project" value="InterPro"/>
</dbReference>